<keyword evidence="3" id="KW-1185">Reference proteome</keyword>
<accession>A0A0V1M3S0</accession>
<comment type="caution">
    <text evidence="2">The sequence shown here is derived from an EMBL/GenBank/DDBJ whole genome shotgun (WGS) entry which is preliminary data.</text>
</comment>
<feature type="region of interest" description="Disordered" evidence="1">
    <location>
        <begin position="164"/>
        <end position="184"/>
    </location>
</feature>
<gene>
    <name evidence="2" type="ORF">T10_12425</name>
</gene>
<feature type="region of interest" description="Disordered" evidence="1">
    <location>
        <begin position="1"/>
        <end position="34"/>
    </location>
</feature>
<protein>
    <submittedName>
        <fullName evidence="2">Uncharacterized protein</fullName>
    </submittedName>
</protein>
<dbReference type="Proteomes" id="UP000054843">
    <property type="component" value="Unassembled WGS sequence"/>
</dbReference>
<name>A0A0V1M3S0_9BILA</name>
<evidence type="ECO:0000313" key="2">
    <source>
        <dbReference type="EMBL" id="KRZ66014.1"/>
    </source>
</evidence>
<evidence type="ECO:0000313" key="3">
    <source>
        <dbReference type="Proteomes" id="UP000054843"/>
    </source>
</evidence>
<reference evidence="2 3" key="1">
    <citation type="submission" date="2015-01" db="EMBL/GenBank/DDBJ databases">
        <title>Evolution of Trichinella species and genotypes.</title>
        <authorList>
            <person name="Korhonen P.K."/>
            <person name="Edoardo P."/>
            <person name="Giuseppe L.R."/>
            <person name="Gasser R.B."/>
        </authorList>
    </citation>
    <scope>NUCLEOTIDE SEQUENCE [LARGE SCALE GENOMIC DNA]</scope>
    <source>
        <strain evidence="2">ISS1980</strain>
    </source>
</reference>
<feature type="compositionally biased region" description="Basic and acidic residues" evidence="1">
    <location>
        <begin position="1"/>
        <end position="21"/>
    </location>
</feature>
<sequence>MEKKGRSMLLEDRRKREKDGEDFLEENEPMPEKKLPLLARGKRHGKGKMVRTWPGFKSSRVLGKYGSGADKKWQKENGTGLQKKGRSLLWENSRKRLKQGEDFLEENDSIPEKKLPDVNRAQLLEKYGSGTDKKWQSWLWENITNQEKEKAEFFEGKRFLTKQMRAQKQQKEGEDFPSENASDPVEKRRSFLQTTLHAFFPPHQRYPSHFTGPETVFSSRTLHAFFPPQCRFLPSNSSTILSGRVLFFHIYFSTLLDHPCSFLHTKFQPPAFCPARVGFSPNNLVRFFPSRAVFISSTLATVSPSLRQPPYHLIKRAAVFTQQICTLLTPTVTFPPYQIPPTRILSGLRRIYPSNIVRFYSIPVPLSSHQLSTKRHRGAKKAWKDIGYKTARRKARRERSYGGNQHLAGQKETELLGYELHMALQNGRNSLLLMAENGTGTNRKRGLDCLITRQSCKEMEESFLTENDSELVKNHAQFLGKYGSRTDKKWQSWLWENSTKQVKGLEENGRNLLWENSRKRKVNGEDFLVENEWIPEKKHA</sequence>
<dbReference type="EMBL" id="JYDO01000273">
    <property type="protein sequence ID" value="KRZ66014.1"/>
    <property type="molecule type" value="Genomic_DNA"/>
</dbReference>
<dbReference type="AlphaFoldDB" id="A0A0V1M3S0"/>
<proteinExistence type="predicted"/>
<evidence type="ECO:0000256" key="1">
    <source>
        <dbReference type="SAM" id="MobiDB-lite"/>
    </source>
</evidence>
<organism evidence="2 3">
    <name type="scientific">Trichinella papuae</name>
    <dbReference type="NCBI Taxonomy" id="268474"/>
    <lineage>
        <taxon>Eukaryota</taxon>
        <taxon>Metazoa</taxon>
        <taxon>Ecdysozoa</taxon>
        <taxon>Nematoda</taxon>
        <taxon>Enoplea</taxon>
        <taxon>Dorylaimia</taxon>
        <taxon>Trichinellida</taxon>
        <taxon>Trichinellidae</taxon>
        <taxon>Trichinella</taxon>
    </lineage>
</organism>